<gene>
    <name evidence="6" type="primary">pucC</name>
    <name evidence="6" type="ORF">MOC89_12385</name>
</gene>
<reference evidence="6" key="1">
    <citation type="submission" date="2022-02" db="EMBL/GenBank/DDBJ databases">
        <title>Crop Bioprotection Bacillus Genome Sequencing.</title>
        <authorList>
            <person name="Dunlap C."/>
        </authorList>
    </citation>
    <scope>NUCLEOTIDE SEQUENCE</scope>
    <source>
        <strain evidence="6">WR1O2A-53</strain>
    </source>
</reference>
<dbReference type="InterPro" id="IPR016169">
    <property type="entry name" value="FAD-bd_PCMH_sub2"/>
</dbReference>
<dbReference type="PANTHER" id="PTHR42659">
    <property type="entry name" value="XANTHINE DEHYDROGENASE SUBUNIT C-RELATED"/>
    <property type="match status" value="1"/>
</dbReference>
<evidence type="ECO:0000259" key="5">
    <source>
        <dbReference type="PROSITE" id="PS51387"/>
    </source>
</evidence>
<dbReference type="EC" id="1.17.1.4" evidence="4"/>
<evidence type="ECO:0000256" key="2">
    <source>
        <dbReference type="ARBA" id="ARBA00022827"/>
    </source>
</evidence>
<dbReference type="InterPro" id="IPR016166">
    <property type="entry name" value="FAD-bd_PCMH"/>
</dbReference>
<dbReference type="PROSITE" id="PS51387">
    <property type="entry name" value="FAD_PCMH"/>
    <property type="match status" value="1"/>
</dbReference>
<dbReference type="NCBIfam" id="TIGR03199">
    <property type="entry name" value="pucC"/>
    <property type="match status" value="1"/>
</dbReference>
<sequence length="277" mass="30087">MNGQVTKARMNIQLWRPAALDEAYSLLEQLAPDVCAVSGSTLLQLQWDKGILPKQHLVSLEGINEMRGISASDTHLSIGALTTLSECRKNSLIKSALGCFSEAASAVAAPGIRSRATLGGNIASKIGDLLPLLLVLDAELIVYQKELMRLPLGDWLIDEDFETAIVTRVIIPRAEGERVFYRKLGRRQAFTGAVAVIAGRFLKDGGISLAAGHADITPERLMESEEIWMASGWNPHELYETLIHELPFAADAFMSAAYRKKAAANVIMAELMAEGGE</sequence>
<dbReference type="InterPro" id="IPR036683">
    <property type="entry name" value="CO_DH_flav_C_dom_sf"/>
</dbReference>
<dbReference type="SUPFAM" id="SSF55447">
    <property type="entry name" value="CO dehydrogenase flavoprotein C-terminal domain-like"/>
    <property type="match status" value="1"/>
</dbReference>
<dbReference type="EMBL" id="JALAPQ010000016">
    <property type="protein sequence ID" value="MCY8457676.1"/>
    <property type="molecule type" value="Genomic_DNA"/>
</dbReference>
<dbReference type="GO" id="GO:0004854">
    <property type="term" value="F:xanthine dehydrogenase activity"/>
    <property type="evidence" value="ECO:0007669"/>
    <property type="project" value="UniProtKB-EC"/>
</dbReference>
<dbReference type="Pfam" id="PF00941">
    <property type="entry name" value="FAD_binding_5"/>
    <property type="match status" value="1"/>
</dbReference>
<dbReference type="Gene3D" id="3.30.465.10">
    <property type="match status" value="1"/>
</dbReference>
<evidence type="ECO:0000256" key="1">
    <source>
        <dbReference type="ARBA" id="ARBA00022630"/>
    </source>
</evidence>
<dbReference type="InterPro" id="IPR051312">
    <property type="entry name" value="Diverse_Substr_Oxidored"/>
</dbReference>
<dbReference type="InterPro" id="IPR017612">
    <property type="entry name" value="Xanthine_dehydrogenase_csu"/>
</dbReference>
<evidence type="ECO:0000313" key="6">
    <source>
        <dbReference type="EMBL" id="MCY8457676.1"/>
    </source>
</evidence>
<dbReference type="AlphaFoldDB" id="A0A9Q4E6R4"/>
<proteinExistence type="predicted"/>
<evidence type="ECO:0000256" key="4">
    <source>
        <dbReference type="NCBIfam" id="TIGR03199"/>
    </source>
</evidence>
<comment type="caution">
    <text evidence="6">The sequence shown here is derived from an EMBL/GenBank/DDBJ whole genome shotgun (WGS) entry which is preliminary data.</text>
</comment>
<keyword evidence="3 6" id="KW-0560">Oxidoreductase</keyword>
<name>A0A9Q4E6R4_BACSC</name>
<protein>
    <recommendedName>
        <fullName evidence="4">Xanthine dehydrogenase subunit C</fullName>
        <ecNumber evidence="4">1.17.1.4</ecNumber>
    </recommendedName>
</protein>
<keyword evidence="1" id="KW-0285">Flavoprotein</keyword>
<evidence type="ECO:0000313" key="7">
    <source>
        <dbReference type="Proteomes" id="UP001078573"/>
    </source>
</evidence>
<dbReference type="SUPFAM" id="SSF56176">
    <property type="entry name" value="FAD-binding/transporter-associated domain-like"/>
    <property type="match status" value="1"/>
</dbReference>
<keyword evidence="2" id="KW-0274">FAD</keyword>
<dbReference type="InterPro" id="IPR036318">
    <property type="entry name" value="FAD-bd_PCMH-like_sf"/>
</dbReference>
<accession>A0A9Q4E6R4</accession>
<dbReference type="PANTHER" id="PTHR42659:SF2">
    <property type="entry name" value="XANTHINE DEHYDROGENASE SUBUNIT C-RELATED"/>
    <property type="match status" value="1"/>
</dbReference>
<dbReference type="RefSeq" id="WP_268393738.1">
    <property type="nucleotide sequence ID" value="NZ_CP145137.1"/>
</dbReference>
<dbReference type="GO" id="GO:0071949">
    <property type="term" value="F:FAD binding"/>
    <property type="evidence" value="ECO:0007669"/>
    <property type="project" value="InterPro"/>
</dbReference>
<organism evidence="6 7">
    <name type="scientific">Bacillus spizizenii</name>
    <name type="common">Bacillus subtilis subsp. spizizenii</name>
    <dbReference type="NCBI Taxonomy" id="96241"/>
    <lineage>
        <taxon>Bacteria</taxon>
        <taxon>Bacillati</taxon>
        <taxon>Bacillota</taxon>
        <taxon>Bacilli</taxon>
        <taxon>Bacillales</taxon>
        <taxon>Bacillaceae</taxon>
        <taxon>Bacillus</taxon>
    </lineage>
</organism>
<evidence type="ECO:0000256" key="3">
    <source>
        <dbReference type="ARBA" id="ARBA00023002"/>
    </source>
</evidence>
<dbReference type="Proteomes" id="UP001078573">
    <property type="component" value="Unassembled WGS sequence"/>
</dbReference>
<dbReference type="InterPro" id="IPR002346">
    <property type="entry name" value="Mopterin_DH_FAD-bd"/>
</dbReference>
<feature type="domain" description="FAD-binding PCMH-type" evidence="5">
    <location>
        <begin position="7"/>
        <end position="176"/>
    </location>
</feature>